<keyword evidence="2" id="KW-0732">Signal</keyword>
<reference evidence="3 4" key="1">
    <citation type="submission" date="2019-05" db="EMBL/GenBank/DDBJ databases">
        <title>Mycolicibacterium sphagni ENV482 genome assembly.</title>
        <authorList>
            <person name="Chen W."/>
            <person name="Faulkner N.W."/>
            <person name="Hyman M.R."/>
        </authorList>
    </citation>
    <scope>NUCLEOTIDE SEQUENCE [LARGE SCALE GENOMIC DNA]</scope>
    <source>
        <strain evidence="3 4">ENV482</strain>
    </source>
</reference>
<keyword evidence="4" id="KW-1185">Reference proteome</keyword>
<accession>A0ABX2JUJ5</accession>
<evidence type="ECO:0000313" key="4">
    <source>
        <dbReference type="Proteomes" id="UP000708347"/>
    </source>
</evidence>
<name>A0ABX2JUJ5_9MYCO</name>
<dbReference type="InterPro" id="IPR002591">
    <property type="entry name" value="Phosphodiest/P_Trfase"/>
</dbReference>
<gene>
    <name evidence="3" type="ORF">FEG63_16140</name>
</gene>
<feature type="signal peptide" evidence="2">
    <location>
        <begin position="1"/>
        <end position="26"/>
    </location>
</feature>
<evidence type="ECO:0000256" key="1">
    <source>
        <dbReference type="SAM" id="MobiDB-lite"/>
    </source>
</evidence>
<dbReference type="RefSeq" id="WP_174398877.1">
    <property type="nucleotide sequence ID" value="NZ_VBSB01000010.1"/>
</dbReference>
<dbReference type="PANTHER" id="PTHR10151:SF120">
    <property type="entry name" value="BIS(5'-ADENOSYL)-TRIPHOSPHATASE"/>
    <property type="match status" value="1"/>
</dbReference>
<dbReference type="Proteomes" id="UP000708347">
    <property type="component" value="Unassembled WGS sequence"/>
</dbReference>
<evidence type="ECO:0000313" key="3">
    <source>
        <dbReference type="EMBL" id="NTY61075.1"/>
    </source>
</evidence>
<dbReference type="EMBL" id="VBSB01000010">
    <property type="protein sequence ID" value="NTY61075.1"/>
    <property type="molecule type" value="Genomic_DNA"/>
</dbReference>
<feature type="chain" id="PRO_5047033391" evidence="2">
    <location>
        <begin position="27"/>
        <end position="574"/>
    </location>
</feature>
<dbReference type="SUPFAM" id="SSF53649">
    <property type="entry name" value="Alkaline phosphatase-like"/>
    <property type="match status" value="1"/>
</dbReference>
<evidence type="ECO:0000256" key="2">
    <source>
        <dbReference type="SAM" id="SignalP"/>
    </source>
</evidence>
<comment type="caution">
    <text evidence="3">The sequence shown here is derived from an EMBL/GenBank/DDBJ whole genome shotgun (WGS) entry which is preliminary data.</text>
</comment>
<dbReference type="Gene3D" id="3.40.720.10">
    <property type="entry name" value="Alkaline Phosphatase, subunit A"/>
    <property type="match status" value="2"/>
</dbReference>
<feature type="region of interest" description="Disordered" evidence="1">
    <location>
        <begin position="35"/>
        <end position="83"/>
    </location>
</feature>
<dbReference type="PANTHER" id="PTHR10151">
    <property type="entry name" value="ECTONUCLEOTIDE PYROPHOSPHATASE/PHOSPHODIESTERASE"/>
    <property type="match status" value="1"/>
</dbReference>
<organism evidence="3 4">
    <name type="scientific">Mycolicibacterium sphagni</name>
    <dbReference type="NCBI Taxonomy" id="1786"/>
    <lineage>
        <taxon>Bacteria</taxon>
        <taxon>Bacillati</taxon>
        <taxon>Actinomycetota</taxon>
        <taxon>Actinomycetes</taxon>
        <taxon>Mycobacteriales</taxon>
        <taxon>Mycobacteriaceae</taxon>
        <taxon>Mycolicibacterium</taxon>
    </lineage>
</organism>
<feature type="compositionally biased region" description="Low complexity" evidence="1">
    <location>
        <begin position="73"/>
        <end position="83"/>
    </location>
</feature>
<sequence>MSRAKQLCVGVAAAGLFGLGTSVATAVAYADTGGSDAGPSAGAAKASSSSVGPRARTHSQTDARRIPGAVSQPAKSSAAAAATRKTAAAGRTATPAAEALAAALSTLGIAPPSSSGTGSTTVSPGIGHSRRGLVMTATASAAAGTGGSVSTLDASTPTHVLVIGIDGTNLSAILANPANVNLIGLMNTGTTAAATMVGHTTISNPSWTGILTGVWSEKTGLFNNVFTPWTYDKWPTIFNQLETSDPSIQTIAIADWENIAQIAGAGSIPADTIKFFPKYNNSWLDTDDLVGQASVDAINGTTAGVSSFNFTYFVGVDNTGHQYDAGSPQYAEALTNVDQNVGDIMAAVNTWNTAHAGEEWTVLVTTDHGQVPWPTIRLGSDMRAHGFQTPWETTTFVIANGTGFEPGAINNTYSNIDITPTVAKLFGLTPEPYSAGKPLMDRAANDYKPVLPGEEALKQALTDAIAMYGYPDVATNIALDLRTIAGFVPYFVYSLFNGLTADMTGPLKLPIQFIGALLYQAVNIPAQIIARLTGVTGNQIVPPDLWPYTTVPGVQPLPPAPPATAVPSLEAIAV</sequence>
<dbReference type="InterPro" id="IPR017850">
    <property type="entry name" value="Alkaline_phosphatase_core_sf"/>
</dbReference>
<proteinExistence type="predicted"/>
<feature type="compositionally biased region" description="Low complexity" evidence="1">
    <location>
        <begin position="35"/>
        <end position="52"/>
    </location>
</feature>
<dbReference type="Pfam" id="PF01663">
    <property type="entry name" value="Phosphodiest"/>
    <property type="match status" value="1"/>
</dbReference>
<protein>
    <submittedName>
        <fullName evidence="3">Phosphodiesterase</fullName>
    </submittedName>
</protein>